<dbReference type="Gene3D" id="2.40.100.10">
    <property type="entry name" value="Cyclophilin-like"/>
    <property type="match status" value="1"/>
</dbReference>
<comment type="caution">
    <text evidence="5">The sequence shown here is derived from an EMBL/GenBank/DDBJ whole genome shotgun (WGS) entry which is preliminary data.</text>
</comment>
<dbReference type="InterPro" id="IPR044666">
    <property type="entry name" value="Cyclophilin_A-like"/>
</dbReference>
<name>A0ABQ6JD93_9ACTN</name>
<comment type="function">
    <text evidence="1">PPIases accelerate the folding of proteins. It catalyzes the cis-trans isomerization of proline imidic peptide bonds in oligopeptides.</text>
</comment>
<dbReference type="EMBL" id="BSUZ01000001">
    <property type="protein sequence ID" value="GMA85175.1"/>
    <property type="molecule type" value="Genomic_DNA"/>
</dbReference>
<dbReference type="Pfam" id="PF00160">
    <property type="entry name" value="Pro_isomerase"/>
    <property type="match status" value="1"/>
</dbReference>
<dbReference type="PIRSF" id="PIRSF001467">
    <property type="entry name" value="Peptidylpro_ismrse"/>
    <property type="match status" value="1"/>
</dbReference>
<dbReference type="InterPro" id="IPR024936">
    <property type="entry name" value="Cyclophilin-type_PPIase"/>
</dbReference>
<comment type="similarity">
    <text evidence="2">Belongs to the cyclophilin-type PPIase family.</text>
</comment>
<feature type="domain" description="PPIase cyclophilin-type" evidence="4">
    <location>
        <begin position="1"/>
        <end position="135"/>
    </location>
</feature>
<evidence type="ECO:0000259" key="4">
    <source>
        <dbReference type="PROSITE" id="PS50072"/>
    </source>
</evidence>
<dbReference type="PANTHER" id="PTHR45625:SF3">
    <property type="entry name" value="PEPTIDYL-PROLYL CIS-TRANS ISOMERASE B-RELATED"/>
    <property type="match status" value="1"/>
</dbReference>
<evidence type="ECO:0000256" key="3">
    <source>
        <dbReference type="SAM" id="MobiDB-lite"/>
    </source>
</evidence>
<sequence>MSSFLFLARDGYYDKTPCHRLTLSAPLQVLQCGDPTGKGTGGPGYGYGIENAPADGKYPAGTLAMARGNDPNTNGSQFFVTWGDSTLPTDGGGYSIFGRVTKGLDVVQGVADKGTSDGQPDGSPKEAIDIESIAVKPA</sequence>
<proteinExistence type="inferred from homology"/>
<dbReference type="InterPro" id="IPR029000">
    <property type="entry name" value="Cyclophilin-like_dom_sf"/>
</dbReference>
<evidence type="ECO:0000256" key="2">
    <source>
        <dbReference type="ARBA" id="ARBA00007365"/>
    </source>
</evidence>
<reference evidence="6" key="1">
    <citation type="journal article" date="2019" name="Int. J. Syst. Evol. Microbiol.">
        <title>The Global Catalogue of Microorganisms (GCM) 10K type strain sequencing project: providing services to taxonomists for standard genome sequencing and annotation.</title>
        <authorList>
            <consortium name="The Broad Institute Genomics Platform"/>
            <consortium name="The Broad Institute Genome Sequencing Center for Infectious Disease"/>
            <person name="Wu L."/>
            <person name="Ma J."/>
        </authorList>
    </citation>
    <scope>NUCLEOTIDE SEQUENCE [LARGE SCALE GENOMIC DNA]</scope>
    <source>
        <strain evidence="6">NBRC 108730</strain>
    </source>
</reference>
<organism evidence="5 6">
    <name type="scientific">Angustibacter aerolatus</name>
    <dbReference type="NCBI Taxonomy" id="1162965"/>
    <lineage>
        <taxon>Bacteria</taxon>
        <taxon>Bacillati</taxon>
        <taxon>Actinomycetota</taxon>
        <taxon>Actinomycetes</taxon>
        <taxon>Kineosporiales</taxon>
        <taxon>Kineosporiaceae</taxon>
    </lineage>
</organism>
<dbReference type="SUPFAM" id="SSF50891">
    <property type="entry name" value="Cyclophilin-like"/>
    <property type="match status" value="1"/>
</dbReference>
<dbReference type="PANTHER" id="PTHR45625">
    <property type="entry name" value="PEPTIDYL-PROLYL CIS-TRANS ISOMERASE-RELATED"/>
    <property type="match status" value="1"/>
</dbReference>
<accession>A0ABQ6JD93</accession>
<dbReference type="Proteomes" id="UP001157017">
    <property type="component" value="Unassembled WGS sequence"/>
</dbReference>
<keyword evidence="6" id="KW-1185">Reference proteome</keyword>
<gene>
    <name evidence="5" type="ORF">GCM10025868_04250</name>
</gene>
<dbReference type="InterPro" id="IPR002130">
    <property type="entry name" value="Cyclophilin-type_PPIase_dom"/>
</dbReference>
<dbReference type="PROSITE" id="PS50072">
    <property type="entry name" value="CSA_PPIASE_2"/>
    <property type="match status" value="1"/>
</dbReference>
<feature type="region of interest" description="Disordered" evidence="3">
    <location>
        <begin position="111"/>
        <end position="138"/>
    </location>
</feature>
<evidence type="ECO:0000313" key="6">
    <source>
        <dbReference type="Proteomes" id="UP001157017"/>
    </source>
</evidence>
<evidence type="ECO:0000313" key="5">
    <source>
        <dbReference type="EMBL" id="GMA85175.1"/>
    </source>
</evidence>
<protein>
    <recommendedName>
        <fullName evidence="4">PPIase cyclophilin-type domain-containing protein</fullName>
    </recommendedName>
</protein>
<evidence type="ECO:0000256" key="1">
    <source>
        <dbReference type="ARBA" id="ARBA00002388"/>
    </source>
</evidence>